<dbReference type="EMBL" id="CP036433">
    <property type="protein sequence ID" value="QDU93849.1"/>
    <property type="molecule type" value="Genomic_DNA"/>
</dbReference>
<feature type="transmembrane region" description="Helical" evidence="2">
    <location>
        <begin position="538"/>
        <end position="557"/>
    </location>
</feature>
<name>A0A518DPT5_9BACT</name>
<organism evidence="4 5">
    <name type="scientific">Lignipirellula cremea</name>
    <dbReference type="NCBI Taxonomy" id="2528010"/>
    <lineage>
        <taxon>Bacteria</taxon>
        <taxon>Pseudomonadati</taxon>
        <taxon>Planctomycetota</taxon>
        <taxon>Planctomycetia</taxon>
        <taxon>Pirellulales</taxon>
        <taxon>Pirellulaceae</taxon>
        <taxon>Lignipirellula</taxon>
    </lineage>
</organism>
<protein>
    <recommendedName>
        <fullName evidence="3">Type VI secretion system component TssM1 N-terminal domain-containing protein</fullName>
    </recommendedName>
</protein>
<accession>A0A518DPT5</accession>
<keyword evidence="2" id="KW-1133">Transmembrane helix</keyword>
<evidence type="ECO:0000259" key="3">
    <source>
        <dbReference type="Pfam" id="PF14331"/>
    </source>
</evidence>
<keyword evidence="2" id="KW-0472">Membrane</keyword>
<dbReference type="AlphaFoldDB" id="A0A518DPT5"/>
<feature type="region of interest" description="Disordered" evidence="1">
    <location>
        <begin position="200"/>
        <end position="222"/>
    </location>
</feature>
<dbReference type="RefSeq" id="WP_145051243.1">
    <property type="nucleotide sequence ID" value="NZ_CP036433.1"/>
</dbReference>
<dbReference type="Pfam" id="PF14331">
    <property type="entry name" value="IcmF-related_N"/>
    <property type="match status" value="1"/>
</dbReference>
<evidence type="ECO:0000313" key="4">
    <source>
        <dbReference type="EMBL" id="QDU93849.1"/>
    </source>
</evidence>
<reference evidence="4 5" key="1">
    <citation type="submission" date="2019-02" db="EMBL/GenBank/DDBJ databases">
        <title>Deep-cultivation of Planctomycetes and their phenomic and genomic characterization uncovers novel biology.</title>
        <authorList>
            <person name="Wiegand S."/>
            <person name="Jogler M."/>
            <person name="Boedeker C."/>
            <person name="Pinto D."/>
            <person name="Vollmers J."/>
            <person name="Rivas-Marin E."/>
            <person name="Kohn T."/>
            <person name="Peeters S.H."/>
            <person name="Heuer A."/>
            <person name="Rast P."/>
            <person name="Oberbeckmann S."/>
            <person name="Bunk B."/>
            <person name="Jeske O."/>
            <person name="Meyerdierks A."/>
            <person name="Storesund J.E."/>
            <person name="Kallscheuer N."/>
            <person name="Luecker S."/>
            <person name="Lage O.M."/>
            <person name="Pohl T."/>
            <person name="Merkel B.J."/>
            <person name="Hornburger P."/>
            <person name="Mueller R.-W."/>
            <person name="Bruemmer F."/>
            <person name="Labrenz M."/>
            <person name="Spormann A.M."/>
            <person name="Op den Camp H."/>
            <person name="Overmann J."/>
            <person name="Amann R."/>
            <person name="Jetten M.S.M."/>
            <person name="Mascher T."/>
            <person name="Medema M.H."/>
            <person name="Devos D.P."/>
            <person name="Kaster A.-K."/>
            <person name="Ovreas L."/>
            <person name="Rohde M."/>
            <person name="Galperin M.Y."/>
            <person name="Jogler C."/>
        </authorList>
    </citation>
    <scope>NUCLEOTIDE SEQUENCE [LARGE SCALE GENOMIC DNA]</scope>
    <source>
        <strain evidence="4 5">Pla85_3_4</strain>
    </source>
</reference>
<feature type="domain" description="Type VI secretion system component TssM1 N-terminal" evidence="3">
    <location>
        <begin position="309"/>
        <end position="479"/>
    </location>
</feature>
<keyword evidence="5" id="KW-1185">Reference proteome</keyword>
<dbReference type="InterPro" id="IPR025743">
    <property type="entry name" value="TssM1_N"/>
</dbReference>
<evidence type="ECO:0000313" key="5">
    <source>
        <dbReference type="Proteomes" id="UP000317648"/>
    </source>
</evidence>
<dbReference type="OrthoDB" id="275567at2"/>
<feature type="transmembrane region" description="Helical" evidence="2">
    <location>
        <begin position="34"/>
        <end position="54"/>
    </location>
</feature>
<gene>
    <name evidence="4" type="ORF">Pla8534_16330</name>
</gene>
<evidence type="ECO:0000256" key="1">
    <source>
        <dbReference type="SAM" id="MobiDB-lite"/>
    </source>
</evidence>
<keyword evidence="2" id="KW-0812">Transmembrane</keyword>
<dbReference type="KEGG" id="lcre:Pla8534_16330"/>
<evidence type="ECO:0000256" key="2">
    <source>
        <dbReference type="SAM" id="Phobius"/>
    </source>
</evidence>
<proteinExistence type="predicted"/>
<dbReference type="Proteomes" id="UP000317648">
    <property type="component" value="Chromosome"/>
</dbReference>
<sequence length="558" mass="61310">MGLLRSIGSALLWMFQWAALPMTKLRGASGAGKWLRWVAHIVLVAAILVGLGYLNYILELEKVLRTPLPLLRQVWLPLLFAMIYGLALWAWRLWKTASASGDPSPFPEIDRVWAAAVESLERSGVDLQQAPLYLMFGRPQETSQRLYHSAHLPLVVPPTPSEAGVPFRVSAARDAVYVNCEDISTLSLWCAALERQRAPRRGVERTLAASDGSDDGDFGSVESGALDLEQISSPGGTALAVAPALKTSSKAPGSATLDVLEQQLAQLAEAEASPATGPSARRKAVLQPAVAPAAPPLQTAEVEQCLLQLRRLCELIMEARGPFSPLNGIVLLLPFSASDNESDANHAGALLQRDLQTVNEVLQVTAPITAVICDLQQARGCRELLERFPEEQRQRRFGLRFPKLAACDSPNLPRLLEQGAAWICDRLAPPLVYRLFRTGVDSAGDNYEVRGNVELYRFLCELRERRPRLERILQRGLTVDSGRLGYFSGCYLAATGLDAVREQGFAAALFPQLEELQNRLNWTPEAIHRDRVYRRWTILGYTAIASVTAGVIAIGVWL</sequence>
<feature type="transmembrane region" description="Helical" evidence="2">
    <location>
        <begin position="74"/>
        <end position="94"/>
    </location>
</feature>